<feature type="signal peptide" evidence="1">
    <location>
        <begin position="1"/>
        <end position="24"/>
    </location>
</feature>
<feature type="chain" id="PRO_5040433040" evidence="1">
    <location>
        <begin position="25"/>
        <end position="110"/>
    </location>
</feature>
<reference evidence="2" key="1">
    <citation type="submission" date="2020-03" db="EMBL/GenBank/DDBJ databases">
        <authorList>
            <person name="Weist P."/>
        </authorList>
    </citation>
    <scope>NUCLEOTIDE SEQUENCE</scope>
</reference>
<sequence>MLKLLWVLANTILFHDWILKLSLGKSPPIFEQYQVTLQGQEPRRYIIDWLCIRQEGPEAKEYKSLQRERETQQTAQLPSPVIPPLAWDFYRTCVRKEGQHTSEDEPIRHL</sequence>
<protein>
    <submittedName>
        <fullName evidence="2">Uncharacterized protein</fullName>
    </submittedName>
</protein>
<evidence type="ECO:0000313" key="3">
    <source>
        <dbReference type="Proteomes" id="UP001153269"/>
    </source>
</evidence>
<organism evidence="2 3">
    <name type="scientific">Pleuronectes platessa</name>
    <name type="common">European plaice</name>
    <dbReference type="NCBI Taxonomy" id="8262"/>
    <lineage>
        <taxon>Eukaryota</taxon>
        <taxon>Metazoa</taxon>
        <taxon>Chordata</taxon>
        <taxon>Craniata</taxon>
        <taxon>Vertebrata</taxon>
        <taxon>Euteleostomi</taxon>
        <taxon>Actinopterygii</taxon>
        <taxon>Neopterygii</taxon>
        <taxon>Teleostei</taxon>
        <taxon>Neoteleostei</taxon>
        <taxon>Acanthomorphata</taxon>
        <taxon>Carangaria</taxon>
        <taxon>Pleuronectiformes</taxon>
        <taxon>Pleuronectoidei</taxon>
        <taxon>Pleuronectidae</taxon>
        <taxon>Pleuronectes</taxon>
    </lineage>
</organism>
<name>A0A9N7YY69_PLEPL</name>
<evidence type="ECO:0000256" key="1">
    <source>
        <dbReference type="SAM" id="SignalP"/>
    </source>
</evidence>
<gene>
    <name evidence="2" type="ORF">PLEPLA_LOCUS36493</name>
</gene>
<dbReference type="AlphaFoldDB" id="A0A9N7YY69"/>
<keyword evidence="3" id="KW-1185">Reference proteome</keyword>
<keyword evidence="1" id="KW-0732">Signal</keyword>
<comment type="caution">
    <text evidence="2">The sequence shown here is derived from an EMBL/GenBank/DDBJ whole genome shotgun (WGS) entry which is preliminary data.</text>
</comment>
<proteinExistence type="predicted"/>
<evidence type="ECO:0000313" key="2">
    <source>
        <dbReference type="EMBL" id="CAB1448843.1"/>
    </source>
</evidence>
<dbReference type="Proteomes" id="UP001153269">
    <property type="component" value="Unassembled WGS sequence"/>
</dbReference>
<dbReference type="EMBL" id="CADEAL010003992">
    <property type="protein sequence ID" value="CAB1448843.1"/>
    <property type="molecule type" value="Genomic_DNA"/>
</dbReference>
<accession>A0A9N7YY69</accession>